<proteinExistence type="predicted"/>
<evidence type="ECO:0000256" key="1">
    <source>
        <dbReference type="SAM" id="MobiDB-lite"/>
    </source>
</evidence>
<feature type="region of interest" description="Disordered" evidence="1">
    <location>
        <begin position="1"/>
        <end position="89"/>
    </location>
</feature>
<dbReference type="EMBL" id="JBHRXZ010000024">
    <property type="protein sequence ID" value="MFC3609229.1"/>
    <property type="molecule type" value="Genomic_DNA"/>
</dbReference>
<feature type="compositionally biased region" description="Polar residues" evidence="1">
    <location>
        <begin position="21"/>
        <end position="36"/>
    </location>
</feature>
<feature type="compositionally biased region" description="Polar residues" evidence="1">
    <location>
        <begin position="250"/>
        <end position="270"/>
    </location>
</feature>
<dbReference type="RefSeq" id="WP_386366867.1">
    <property type="nucleotide sequence ID" value="NZ_JBHRXZ010000024.1"/>
</dbReference>
<reference evidence="3" key="1">
    <citation type="journal article" date="2019" name="Int. J. Syst. Evol. Microbiol.">
        <title>The Global Catalogue of Microorganisms (GCM) 10K type strain sequencing project: providing services to taxonomists for standard genome sequencing and annotation.</title>
        <authorList>
            <consortium name="The Broad Institute Genomics Platform"/>
            <consortium name="The Broad Institute Genome Sequencing Center for Infectious Disease"/>
            <person name="Wu L."/>
            <person name="Ma J."/>
        </authorList>
    </citation>
    <scope>NUCLEOTIDE SEQUENCE [LARGE SCALE GENOMIC DNA]</scope>
    <source>
        <strain evidence="3">KCTC 42447</strain>
    </source>
</reference>
<keyword evidence="3" id="KW-1185">Reference proteome</keyword>
<dbReference type="Proteomes" id="UP001595630">
    <property type="component" value="Unassembled WGS sequence"/>
</dbReference>
<feature type="compositionally biased region" description="Low complexity" evidence="1">
    <location>
        <begin position="230"/>
        <end position="244"/>
    </location>
</feature>
<accession>A0ABV7T8N9</accession>
<feature type="compositionally biased region" description="Basic and acidic residues" evidence="1">
    <location>
        <begin position="44"/>
        <end position="89"/>
    </location>
</feature>
<organism evidence="2 3">
    <name type="scientific">Stutzerimonas tarimensis</name>
    <dbReference type="NCBI Taxonomy" id="1507735"/>
    <lineage>
        <taxon>Bacteria</taxon>
        <taxon>Pseudomonadati</taxon>
        <taxon>Pseudomonadota</taxon>
        <taxon>Gammaproteobacteria</taxon>
        <taxon>Pseudomonadales</taxon>
        <taxon>Pseudomonadaceae</taxon>
        <taxon>Stutzerimonas</taxon>
    </lineage>
</organism>
<evidence type="ECO:0000313" key="2">
    <source>
        <dbReference type="EMBL" id="MFC3609229.1"/>
    </source>
</evidence>
<dbReference type="SUPFAM" id="SSF58113">
    <property type="entry name" value="Apolipoprotein A-I"/>
    <property type="match status" value="1"/>
</dbReference>
<sequence>MTKSDDQITGYGGQPKDLPSTPDTSPASSNTKTNARANVDAASEDVKNKAKDVGQDVKHEAHEVADDLKHEAQDLTEQAKREGMSQVDKYRSTAADELERVARSAKVAAEDLESDRPGLSHYVSDMAQNMVDFADDLRGKSVDQLLGDVNRMARQNPALFVLGSIAVGFGVTRFAKASSRHTASDYADSSLQDRSHGNGMQRSDSSMSGAPPFQGDVDRQKDLNVDFSKGIAGSGNSSSGSSMGASGGNRPNSGITTGSTLDAPTGSTTVAGGGREVPIKTDPRTRAGNAPTNFQRDN</sequence>
<protein>
    <submittedName>
        <fullName evidence="2">Uncharacterized protein</fullName>
    </submittedName>
</protein>
<feature type="compositionally biased region" description="Polar residues" evidence="1">
    <location>
        <begin position="197"/>
        <end position="208"/>
    </location>
</feature>
<name>A0ABV7T8N9_9GAMM</name>
<feature type="region of interest" description="Disordered" evidence="1">
    <location>
        <begin position="180"/>
        <end position="298"/>
    </location>
</feature>
<gene>
    <name evidence="2" type="ORF">ACFOMF_15720</name>
</gene>
<evidence type="ECO:0000313" key="3">
    <source>
        <dbReference type="Proteomes" id="UP001595630"/>
    </source>
</evidence>
<dbReference type="Gene3D" id="1.20.120.20">
    <property type="entry name" value="Apolipoprotein"/>
    <property type="match status" value="1"/>
</dbReference>
<comment type="caution">
    <text evidence="2">The sequence shown here is derived from an EMBL/GenBank/DDBJ whole genome shotgun (WGS) entry which is preliminary data.</text>
</comment>